<evidence type="ECO:0000256" key="3">
    <source>
        <dbReference type="ARBA" id="ARBA00023163"/>
    </source>
</evidence>
<dbReference type="AlphaFoldDB" id="C8XCU5"/>
<dbReference type="STRING" id="479431.Namu_3217"/>
<dbReference type="PROSITE" id="PS50977">
    <property type="entry name" value="HTH_TETR_2"/>
    <property type="match status" value="1"/>
</dbReference>
<keyword evidence="3" id="KW-0804">Transcription</keyword>
<evidence type="ECO:0000259" key="6">
    <source>
        <dbReference type="PROSITE" id="PS50977"/>
    </source>
</evidence>
<dbReference type="SUPFAM" id="SSF46689">
    <property type="entry name" value="Homeodomain-like"/>
    <property type="match status" value="1"/>
</dbReference>
<keyword evidence="8" id="KW-1185">Reference proteome</keyword>
<keyword evidence="2 4" id="KW-0238">DNA-binding</keyword>
<evidence type="ECO:0000256" key="5">
    <source>
        <dbReference type="SAM" id="MobiDB-lite"/>
    </source>
</evidence>
<feature type="compositionally biased region" description="Polar residues" evidence="5">
    <location>
        <begin position="1"/>
        <end position="12"/>
    </location>
</feature>
<gene>
    <name evidence="7" type="ordered locus">Namu_3217</name>
</gene>
<evidence type="ECO:0000256" key="1">
    <source>
        <dbReference type="ARBA" id="ARBA00023015"/>
    </source>
</evidence>
<dbReference type="eggNOG" id="COG1309">
    <property type="taxonomic scope" value="Bacteria"/>
</dbReference>
<keyword evidence="1" id="KW-0805">Transcription regulation</keyword>
<dbReference type="SUPFAM" id="SSF48498">
    <property type="entry name" value="Tetracyclin repressor-like, C-terminal domain"/>
    <property type="match status" value="1"/>
</dbReference>
<dbReference type="Proteomes" id="UP000002218">
    <property type="component" value="Chromosome"/>
</dbReference>
<protein>
    <submittedName>
        <fullName evidence="7">Transcriptional regulator, TetR family</fullName>
    </submittedName>
</protein>
<dbReference type="InterPro" id="IPR050109">
    <property type="entry name" value="HTH-type_TetR-like_transc_reg"/>
</dbReference>
<dbReference type="Gene3D" id="1.10.357.10">
    <property type="entry name" value="Tetracycline Repressor, domain 2"/>
    <property type="match status" value="1"/>
</dbReference>
<reference evidence="8" key="1">
    <citation type="submission" date="2009-09" db="EMBL/GenBank/DDBJ databases">
        <title>The complete genome of Nakamurella multipartita DSM 44233.</title>
        <authorList>
            <consortium name="US DOE Joint Genome Institute (JGI-PGF)"/>
            <person name="Lucas S."/>
            <person name="Copeland A."/>
            <person name="Lapidus A."/>
            <person name="Glavina del Rio T."/>
            <person name="Dalin E."/>
            <person name="Tice H."/>
            <person name="Bruce D."/>
            <person name="Goodwin L."/>
            <person name="Pitluck S."/>
            <person name="Kyrpides N."/>
            <person name="Mavromatis K."/>
            <person name="Ivanova N."/>
            <person name="Ovchinnikova G."/>
            <person name="Sims D."/>
            <person name="Meincke L."/>
            <person name="Brettin T."/>
            <person name="Detter J.C."/>
            <person name="Han C."/>
            <person name="Larimer F."/>
            <person name="Land M."/>
            <person name="Hauser L."/>
            <person name="Markowitz V."/>
            <person name="Cheng J.-F."/>
            <person name="Hugenholtz P."/>
            <person name="Woyke T."/>
            <person name="Wu D."/>
            <person name="Klenk H.-P."/>
            <person name="Eisen J.A."/>
        </authorList>
    </citation>
    <scope>NUCLEOTIDE SEQUENCE [LARGE SCALE GENOMIC DNA]</scope>
    <source>
        <strain evidence="8">ATCC 700099 / DSM 44233 / CIP 104796 / JCM 9543 / NBRC 105858 / Y-104</strain>
    </source>
</reference>
<dbReference type="Pfam" id="PF00440">
    <property type="entry name" value="TetR_N"/>
    <property type="match status" value="1"/>
</dbReference>
<dbReference type="PRINTS" id="PR00455">
    <property type="entry name" value="HTHTETR"/>
</dbReference>
<name>C8XCU5_NAKMY</name>
<organism evidence="7 8">
    <name type="scientific">Nakamurella multipartita (strain ATCC 700099 / DSM 44233 / CIP 104796 / JCM 9543 / NBRC 105858 / Y-104)</name>
    <name type="common">Microsphaera multipartita</name>
    <dbReference type="NCBI Taxonomy" id="479431"/>
    <lineage>
        <taxon>Bacteria</taxon>
        <taxon>Bacillati</taxon>
        <taxon>Actinomycetota</taxon>
        <taxon>Actinomycetes</taxon>
        <taxon>Nakamurellales</taxon>
        <taxon>Nakamurellaceae</taxon>
        <taxon>Nakamurella</taxon>
    </lineage>
</organism>
<dbReference type="InterPro" id="IPR009057">
    <property type="entry name" value="Homeodomain-like_sf"/>
</dbReference>
<dbReference type="InParanoid" id="C8XCU5"/>
<dbReference type="KEGG" id="nml:Namu_3217"/>
<dbReference type="OrthoDB" id="71867at2"/>
<dbReference type="HOGENOM" id="CLU_069356_40_3_11"/>
<evidence type="ECO:0000256" key="2">
    <source>
        <dbReference type="ARBA" id="ARBA00023125"/>
    </source>
</evidence>
<dbReference type="PANTHER" id="PTHR30055:SF234">
    <property type="entry name" value="HTH-TYPE TRANSCRIPTIONAL REGULATOR BETI"/>
    <property type="match status" value="1"/>
</dbReference>
<reference evidence="7 8" key="2">
    <citation type="journal article" date="2010" name="Stand. Genomic Sci.">
        <title>Complete genome sequence of Nakamurella multipartita type strain (Y-104).</title>
        <authorList>
            <person name="Tice H."/>
            <person name="Mayilraj S."/>
            <person name="Sims D."/>
            <person name="Lapidus A."/>
            <person name="Nolan M."/>
            <person name="Lucas S."/>
            <person name="Glavina Del Rio T."/>
            <person name="Copeland A."/>
            <person name="Cheng J.F."/>
            <person name="Meincke L."/>
            <person name="Bruce D."/>
            <person name="Goodwin L."/>
            <person name="Pitluck S."/>
            <person name="Ivanova N."/>
            <person name="Mavromatis K."/>
            <person name="Ovchinnikova G."/>
            <person name="Pati A."/>
            <person name="Chen A."/>
            <person name="Palaniappan K."/>
            <person name="Land M."/>
            <person name="Hauser L."/>
            <person name="Chang Y.J."/>
            <person name="Jeffries C.D."/>
            <person name="Detter J.C."/>
            <person name="Brettin T."/>
            <person name="Rohde M."/>
            <person name="Goker M."/>
            <person name="Bristow J."/>
            <person name="Eisen J.A."/>
            <person name="Markowitz V."/>
            <person name="Hugenholtz P."/>
            <person name="Kyrpides N.C."/>
            <person name="Klenk H.P."/>
            <person name="Chen F."/>
        </authorList>
    </citation>
    <scope>NUCLEOTIDE SEQUENCE [LARGE SCALE GENOMIC DNA]</scope>
    <source>
        <strain evidence="8">ATCC 700099 / DSM 44233 / CIP 104796 / JCM 9543 / NBRC 105858 / Y-104</strain>
    </source>
</reference>
<evidence type="ECO:0000313" key="7">
    <source>
        <dbReference type="EMBL" id="ACV79548.1"/>
    </source>
</evidence>
<dbReference type="EMBL" id="CP001737">
    <property type="protein sequence ID" value="ACV79548.1"/>
    <property type="molecule type" value="Genomic_DNA"/>
</dbReference>
<dbReference type="InterPro" id="IPR001647">
    <property type="entry name" value="HTH_TetR"/>
</dbReference>
<evidence type="ECO:0000313" key="8">
    <source>
        <dbReference type="Proteomes" id="UP000002218"/>
    </source>
</evidence>
<feature type="region of interest" description="Disordered" evidence="5">
    <location>
        <begin position="1"/>
        <end position="24"/>
    </location>
</feature>
<dbReference type="InterPro" id="IPR036271">
    <property type="entry name" value="Tet_transcr_reg_TetR-rel_C_sf"/>
</dbReference>
<proteinExistence type="predicted"/>
<feature type="domain" description="HTH tetR-type" evidence="6">
    <location>
        <begin position="23"/>
        <end position="83"/>
    </location>
</feature>
<sequence>MIVGMNLSTIGTTAADPPAPRRSPRRDQILAAAWDIAEESGLGAVTLHEVARRVGIKQPSLYGHVGSKLDLYDAMFHQAYEQLFARIDAAEWTGTAREQVLGLSRIVVDFVVENPPRQQLLFQRTIPGFEPSPESYGLARRLIDRSVALLSELGAGDPAQVDVYTVLIAGIGSQQIANDPGGDRYTRHLEDLLDLFLDHCAVPKEAP</sequence>
<feature type="DNA-binding region" description="H-T-H motif" evidence="4">
    <location>
        <begin position="46"/>
        <end position="65"/>
    </location>
</feature>
<accession>C8XCU5</accession>
<dbReference type="PANTHER" id="PTHR30055">
    <property type="entry name" value="HTH-TYPE TRANSCRIPTIONAL REGULATOR RUTR"/>
    <property type="match status" value="1"/>
</dbReference>
<dbReference type="GO" id="GO:0003700">
    <property type="term" value="F:DNA-binding transcription factor activity"/>
    <property type="evidence" value="ECO:0007669"/>
    <property type="project" value="TreeGrafter"/>
</dbReference>
<dbReference type="GO" id="GO:0000976">
    <property type="term" value="F:transcription cis-regulatory region binding"/>
    <property type="evidence" value="ECO:0007669"/>
    <property type="project" value="TreeGrafter"/>
</dbReference>
<evidence type="ECO:0000256" key="4">
    <source>
        <dbReference type="PROSITE-ProRule" id="PRU00335"/>
    </source>
</evidence>